<organism evidence="1 2">
    <name type="scientific">Acaulospora morrowiae</name>
    <dbReference type="NCBI Taxonomy" id="94023"/>
    <lineage>
        <taxon>Eukaryota</taxon>
        <taxon>Fungi</taxon>
        <taxon>Fungi incertae sedis</taxon>
        <taxon>Mucoromycota</taxon>
        <taxon>Glomeromycotina</taxon>
        <taxon>Glomeromycetes</taxon>
        <taxon>Diversisporales</taxon>
        <taxon>Acaulosporaceae</taxon>
        <taxon>Acaulospora</taxon>
    </lineage>
</organism>
<proteinExistence type="predicted"/>
<dbReference type="Proteomes" id="UP000789342">
    <property type="component" value="Unassembled WGS sequence"/>
</dbReference>
<dbReference type="InterPro" id="IPR036910">
    <property type="entry name" value="HMG_box_dom_sf"/>
</dbReference>
<evidence type="ECO:0000313" key="2">
    <source>
        <dbReference type="Proteomes" id="UP000789342"/>
    </source>
</evidence>
<accession>A0A9N9HMJ5</accession>
<evidence type="ECO:0000313" key="1">
    <source>
        <dbReference type="EMBL" id="CAG8693952.1"/>
    </source>
</evidence>
<keyword evidence="2" id="KW-1185">Reference proteome</keyword>
<name>A0A9N9HMJ5_9GLOM</name>
<sequence>MIENNKQIDNITIELPFPPSVDLINLITKGSAGKKLARTPNAFLIYRKVFVETARHNGVSLPMTNISTLASKRWANESDLVKAAYKVIARDALLLRNDVFPKHGKRKRIDRWNLVTFDQFLSERQKKSQCPVVKKAANTSLPKLSSLPSQNNTENSMNDCSIQCMTSLMDTLSSDVSRLVLDELELDILTKSRQYNHDSKRENHIDAIMTSYLQTRKITPLYSDKPDSIKCCQCITFQNEINLVFPRAQNQIDAVNSVVTSNEQIDIDYTNSAFLTKPNNSSLQM</sequence>
<gene>
    <name evidence="1" type="ORF">AMORRO_LOCUS11765</name>
</gene>
<dbReference type="AlphaFoldDB" id="A0A9N9HMJ5"/>
<dbReference type="OrthoDB" id="6247875at2759"/>
<protein>
    <submittedName>
        <fullName evidence="1">4253_t:CDS:1</fullName>
    </submittedName>
</protein>
<reference evidence="1" key="1">
    <citation type="submission" date="2021-06" db="EMBL/GenBank/DDBJ databases">
        <authorList>
            <person name="Kallberg Y."/>
            <person name="Tangrot J."/>
            <person name="Rosling A."/>
        </authorList>
    </citation>
    <scope>NUCLEOTIDE SEQUENCE</scope>
    <source>
        <strain evidence="1">CL551</strain>
    </source>
</reference>
<dbReference type="Gene3D" id="1.10.30.10">
    <property type="entry name" value="High mobility group box domain"/>
    <property type="match status" value="1"/>
</dbReference>
<dbReference type="SUPFAM" id="SSF47095">
    <property type="entry name" value="HMG-box"/>
    <property type="match status" value="1"/>
</dbReference>
<dbReference type="EMBL" id="CAJVPV010015772">
    <property type="protein sequence ID" value="CAG8693952.1"/>
    <property type="molecule type" value="Genomic_DNA"/>
</dbReference>
<comment type="caution">
    <text evidence="1">The sequence shown here is derived from an EMBL/GenBank/DDBJ whole genome shotgun (WGS) entry which is preliminary data.</text>
</comment>